<feature type="non-terminal residue" evidence="1">
    <location>
        <position position="147"/>
    </location>
</feature>
<dbReference type="RefSeq" id="WP_227280115.1">
    <property type="nucleotide sequence ID" value="NZ_JAJDKZ010000098.1"/>
</dbReference>
<name>A0AAW4VV05_9FIRM</name>
<evidence type="ECO:0000313" key="1">
    <source>
        <dbReference type="EMBL" id="MCB8611522.1"/>
    </source>
</evidence>
<protein>
    <submittedName>
        <fullName evidence="1">Uncharacterized protein</fullName>
    </submittedName>
</protein>
<dbReference type="Proteomes" id="UP001198439">
    <property type="component" value="Unassembled WGS sequence"/>
</dbReference>
<evidence type="ECO:0000313" key="2">
    <source>
        <dbReference type="Proteomes" id="UP001198439"/>
    </source>
</evidence>
<comment type="caution">
    <text evidence="1">The sequence shown here is derived from an EMBL/GenBank/DDBJ whole genome shotgun (WGS) entry which is preliminary data.</text>
</comment>
<feature type="non-terminal residue" evidence="1">
    <location>
        <position position="1"/>
    </location>
</feature>
<dbReference type="EMBL" id="JAJDKZ010000098">
    <property type="protein sequence ID" value="MCB8611522.1"/>
    <property type="molecule type" value="Genomic_DNA"/>
</dbReference>
<sequence>FTFKSYNLSTHQWVTLGENKTSNWQTWLPEKGNYWIYVEATTPDGYTTNQVMCFAVGKNYAPYVSLNGFTWQVFSDRINIGTAYSTNTTGVRFTFKSYNLDTKKWTALSNEKASNWQTWYPKKGNYWIYVEATLPNGYKTNQVMCFA</sequence>
<reference evidence="1" key="1">
    <citation type="submission" date="2021-10" db="EMBL/GenBank/DDBJ databases">
        <title>Collection of gut derived symbiotic bacterial strains cultured from healthy donors.</title>
        <authorList>
            <person name="Lin H."/>
            <person name="Littmann E."/>
            <person name="Kohout C."/>
            <person name="Pamer E.G."/>
        </authorList>
    </citation>
    <scope>NUCLEOTIDE SEQUENCE</scope>
    <source>
        <strain evidence="1">DFI.4.48</strain>
    </source>
</reference>
<proteinExistence type="predicted"/>
<organism evidence="1 2">
    <name type="scientific">Faecalibacillus faecis</name>
    <dbReference type="NCBI Taxonomy" id="1982628"/>
    <lineage>
        <taxon>Bacteria</taxon>
        <taxon>Bacillati</taxon>
        <taxon>Bacillota</taxon>
        <taxon>Erysipelotrichia</taxon>
        <taxon>Erysipelotrichales</taxon>
        <taxon>Coprobacillaceae</taxon>
        <taxon>Faecalibacillus</taxon>
    </lineage>
</organism>
<gene>
    <name evidence="1" type="ORF">LJD69_13075</name>
</gene>
<accession>A0AAW4VV05</accession>
<dbReference type="AlphaFoldDB" id="A0AAW4VV05"/>